<protein>
    <recommendedName>
        <fullName evidence="4">Nucleoporin NUP37</fullName>
    </recommendedName>
</protein>
<accession>A0A9P4NY39</accession>
<reference evidence="2" key="1">
    <citation type="journal article" date="2020" name="Stud. Mycol.">
        <title>101 Dothideomycetes genomes: a test case for predicting lifestyles and emergence of pathogens.</title>
        <authorList>
            <person name="Haridas S."/>
            <person name="Albert R."/>
            <person name="Binder M."/>
            <person name="Bloem J."/>
            <person name="Labutti K."/>
            <person name="Salamov A."/>
            <person name="Andreopoulos B."/>
            <person name="Baker S."/>
            <person name="Barry K."/>
            <person name="Bills G."/>
            <person name="Bluhm B."/>
            <person name="Cannon C."/>
            <person name="Castanera R."/>
            <person name="Culley D."/>
            <person name="Daum C."/>
            <person name="Ezra D."/>
            <person name="Gonzalez J."/>
            <person name="Henrissat B."/>
            <person name="Kuo A."/>
            <person name="Liang C."/>
            <person name="Lipzen A."/>
            <person name="Lutzoni F."/>
            <person name="Magnuson J."/>
            <person name="Mondo S."/>
            <person name="Nolan M."/>
            <person name="Ohm R."/>
            <person name="Pangilinan J."/>
            <person name="Park H.-J."/>
            <person name="Ramirez L."/>
            <person name="Alfaro M."/>
            <person name="Sun H."/>
            <person name="Tritt A."/>
            <person name="Yoshinaga Y."/>
            <person name="Zwiers L.-H."/>
            <person name="Turgeon B."/>
            <person name="Goodwin S."/>
            <person name="Spatafora J."/>
            <person name="Crous P."/>
            <person name="Grigoriev I."/>
        </authorList>
    </citation>
    <scope>NUCLEOTIDE SEQUENCE</scope>
    <source>
        <strain evidence="2">CBS 130266</strain>
    </source>
</reference>
<evidence type="ECO:0008006" key="4">
    <source>
        <dbReference type="Google" id="ProtNLM"/>
    </source>
</evidence>
<dbReference type="InterPro" id="IPR036322">
    <property type="entry name" value="WD40_repeat_dom_sf"/>
</dbReference>
<sequence>MARKFKAVRTVKGRIVQTSYELPHRVHAIKTYPVIEPLGAAAVIYAHETGITVVWRGGKSMSERKRLNAAEIGEIVSSGRKFYDEEEEDEEEQHTSDSYTWHLDIQTFTPVLEIDVLSIPPSLNQDNPLPYVFTQSIIIAAACADNIIRIVRCALRPERTINPKDEDDVAKIAMIATDHSKASKIAVTWTAAAEEPSAEPDFEDVRAEDTLPRSPESTRSETEYELLVAFSTRNVRETNTIVNFVRLPLLFPSAQFFVFDIQPTLYPIANLAFNSSMYPSARHSQLLIAHSTGSVSIYDALISVPHERWLSSFSTSFTYPNNDIIERKHLTSAQWTSNGQSIVALLEDGVWGVWDIPSQTVASTFVLHGSIGHLTPSPNTDPVSNGAPKTPRDSRNCLVPRTPNTRKQKEDVLFAGAKEVPTPSRGGISISGMISESGTSTEDSVTFWYKNNIYNIASLHRFRNRARADAANFAVKNDRSGEIGGSLSGPALIGMEGVKLFGETITSVSQLPDRTYAVALERQLCFFDSQGDTAGLAHAPFTFQLPIREFLRSAEEAEQQLLLRTSELDLGGLDKMIDGMRDKRTIRAGSPVRKVLFDI</sequence>
<evidence type="ECO:0000313" key="2">
    <source>
        <dbReference type="EMBL" id="KAF2433757.1"/>
    </source>
</evidence>
<evidence type="ECO:0000313" key="3">
    <source>
        <dbReference type="Proteomes" id="UP000800235"/>
    </source>
</evidence>
<dbReference type="Proteomes" id="UP000800235">
    <property type="component" value="Unassembled WGS sequence"/>
</dbReference>
<feature type="compositionally biased region" description="Basic and acidic residues" evidence="1">
    <location>
        <begin position="203"/>
        <end position="218"/>
    </location>
</feature>
<feature type="region of interest" description="Disordered" evidence="1">
    <location>
        <begin position="376"/>
        <end position="402"/>
    </location>
</feature>
<comment type="caution">
    <text evidence="2">The sequence shown here is derived from an EMBL/GenBank/DDBJ whole genome shotgun (WGS) entry which is preliminary data.</text>
</comment>
<dbReference type="InterPro" id="IPR015943">
    <property type="entry name" value="WD40/YVTN_repeat-like_dom_sf"/>
</dbReference>
<dbReference type="Gene3D" id="2.130.10.10">
    <property type="entry name" value="YVTN repeat-like/Quinoprotein amine dehydrogenase"/>
    <property type="match status" value="1"/>
</dbReference>
<gene>
    <name evidence="2" type="ORF">EJ08DRAFT_694240</name>
</gene>
<dbReference type="EMBL" id="MU007019">
    <property type="protein sequence ID" value="KAF2433757.1"/>
    <property type="molecule type" value="Genomic_DNA"/>
</dbReference>
<feature type="region of interest" description="Disordered" evidence="1">
    <location>
        <begin position="194"/>
        <end position="218"/>
    </location>
</feature>
<dbReference type="OrthoDB" id="5323870at2759"/>
<name>A0A9P4NY39_9PEZI</name>
<proteinExistence type="predicted"/>
<evidence type="ECO:0000256" key="1">
    <source>
        <dbReference type="SAM" id="MobiDB-lite"/>
    </source>
</evidence>
<organism evidence="2 3">
    <name type="scientific">Tothia fuscella</name>
    <dbReference type="NCBI Taxonomy" id="1048955"/>
    <lineage>
        <taxon>Eukaryota</taxon>
        <taxon>Fungi</taxon>
        <taxon>Dikarya</taxon>
        <taxon>Ascomycota</taxon>
        <taxon>Pezizomycotina</taxon>
        <taxon>Dothideomycetes</taxon>
        <taxon>Pleosporomycetidae</taxon>
        <taxon>Venturiales</taxon>
        <taxon>Cylindrosympodiaceae</taxon>
        <taxon>Tothia</taxon>
    </lineage>
</organism>
<dbReference type="AlphaFoldDB" id="A0A9P4NY39"/>
<dbReference type="SUPFAM" id="SSF50978">
    <property type="entry name" value="WD40 repeat-like"/>
    <property type="match status" value="1"/>
</dbReference>
<keyword evidence="3" id="KW-1185">Reference proteome</keyword>